<reference evidence="3 4" key="1">
    <citation type="submission" date="2020-08" db="EMBL/GenBank/DDBJ databases">
        <title>Sequencing the genomes of 1000 actinobacteria strains.</title>
        <authorList>
            <person name="Klenk H.-P."/>
        </authorList>
    </citation>
    <scope>NUCLEOTIDE SEQUENCE [LARGE SCALE GENOMIC DNA]</scope>
    <source>
        <strain evidence="3 4">DSM 45784</strain>
    </source>
</reference>
<dbReference type="Proteomes" id="UP000542210">
    <property type="component" value="Unassembled WGS sequence"/>
</dbReference>
<dbReference type="AlphaFoldDB" id="A0A7W7GD60"/>
<name>A0A7W7GD60_9ACTN</name>
<dbReference type="InterPro" id="IPR019920">
    <property type="entry name" value="F420-binding_dom_put"/>
</dbReference>
<dbReference type="GO" id="GO:0016627">
    <property type="term" value="F:oxidoreductase activity, acting on the CH-CH group of donors"/>
    <property type="evidence" value="ECO:0007669"/>
    <property type="project" value="TreeGrafter"/>
</dbReference>
<dbReference type="RefSeq" id="WP_203959211.1">
    <property type="nucleotide sequence ID" value="NZ_BOOV01000019.1"/>
</dbReference>
<dbReference type="Pfam" id="PF01243">
    <property type="entry name" value="PNPOx_N"/>
    <property type="match status" value="1"/>
</dbReference>
<evidence type="ECO:0000313" key="3">
    <source>
        <dbReference type="EMBL" id="MBB4704620.1"/>
    </source>
</evidence>
<keyword evidence="4" id="KW-1185">Reference proteome</keyword>
<evidence type="ECO:0000256" key="1">
    <source>
        <dbReference type="ARBA" id="ARBA00023002"/>
    </source>
</evidence>
<dbReference type="GO" id="GO:0070967">
    <property type="term" value="F:coenzyme F420 binding"/>
    <property type="evidence" value="ECO:0007669"/>
    <property type="project" value="TreeGrafter"/>
</dbReference>
<evidence type="ECO:0000259" key="2">
    <source>
        <dbReference type="Pfam" id="PF01243"/>
    </source>
</evidence>
<gene>
    <name evidence="3" type="ORF">BJ982_006164</name>
</gene>
<accession>A0A7W7GD60</accession>
<comment type="caution">
    <text evidence="3">The sequence shown here is derived from an EMBL/GenBank/DDBJ whole genome shotgun (WGS) entry which is preliminary data.</text>
</comment>
<evidence type="ECO:0000313" key="4">
    <source>
        <dbReference type="Proteomes" id="UP000542210"/>
    </source>
</evidence>
<keyword evidence="1" id="KW-0560">Oxidoreductase</keyword>
<sequence>MKRMSDDEWRRFVREGTRTGKIGVTRADGRPHVTPVWFTLDGDDFVFTTARAGQKARSMRRDPRVSICVDDERPPYAFVMVEGTATLSDDLDELRKWATVLGGRYMGPDLAAEYGRRNGAPGEVVVRVRAERVIAASDIAI</sequence>
<dbReference type="InterPro" id="IPR011576">
    <property type="entry name" value="Pyridox_Oxase_N"/>
</dbReference>
<dbReference type="SUPFAM" id="SSF50475">
    <property type="entry name" value="FMN-binding split barrel"/>
    <property type="match status" value="1"/>
</dbReference>
<dbReference type="Gene3D" id="2.30.110.10">
    <property type="entry name" value="Electron Transport, Fmn-binding Protein, Chain A"/>
    <property type="match status" value="1"/>
</dbReference>
<dbReference type="PANTHER" id="PTHR35176:SF1">
    <property type="entry name" value="F420H(2)-DEPENDENT BILIVERDIN REDUCTASE"/>
    <property type="match status" value="1"/>
</dbReference>
<dbReference type="NCBIfam" id="TIGR03618">
    <property type="entry name" value="Rv1155_F420"/>
    <property type="match status" value="1"/>
</dbReference>
<organism evidence="3 4">
    <name type="scientific">Sphaerisporangium siamense</name>
    <dbReference type="NCBI Taxonomy" id="795645"/>
    <lineage>
        <taxon>Bacteria</taxon>
        <taxon>Bacillati</taxon>
        <taxon>Actinomycetota</taxon>
        <taxon>Actinomycetes</taxon>
        <taxon>Streptosporangiales</taxon>
        <taxon>Streptosporangiaceae</taxon>
        <taxon>Sphaerisporangium</taxon>
    </lineage>
</organism>
<feature type="domain" description="Pyridoxamine 5'-phosphate oxidase N-terminal" evidence="2">
    <location>
        <begin position="6"/>
        <end position="133"/>
    </location>
</feature>
<dbReference type="GO" id="GO:0005829">
    <property type="term" value="C:cytosol"/>
    <property type="evidence" value="ECO:0007669"/>
    <property type="project" value="TreeGrafter"/>
</dbReference>
<proteinExistence type="predicted"/>
<dbReference type="InterPro" id="IPR012349">
    <property type="entry name" value="Split_barrel_FMN-bd"/>
</dbReference>
<dbReference type="EMBL" id="JACHND010000001">
    <property type="protein sequence ID" value="MBB4704620.1"/>
    <property type="molecule type" value="Genomic_DNA"/>
</dbReference>
<dbReference type="InterPro" id="IPR052019">
    <property type="entry name" value="F420H2_bilvrd_red/Heme_oxyg"/>
</dbReference>
<dbReference type="PANTHER" id="PTHR35176">
    <property type="entry name" value="HEME OXYGENASE HI_0854-RELATED"/>
    <property type="match status" value="1"/>
</dbReference>
<protein>
    <submittedName>
        <fullName evidence="3">PPOX class probable F420-dependent enzyme</fullName>
    </submittedName>
</protein>